<comment type="caution">
    <text evidence="1">The sequence shown here is derived from an EMBL/GenBank/DDBJ whole genome shotgun (WGS) entry which is preliminary data.</text>
</comment>
<name>A0A5N6S9P3_9BIFI</name>
<organism evidence="1 2">
    <name type="scientific">Bifidobacterium tibiigranuli</name>
    <dbReference type="NCBI Taxonomy" id="2172043"/>
    <lineage>
        <taxon>Bacteria</taxon>
        <taxon>Bacillati</taxon>
        <taxon>Actinomycetota</taxon>
        <taxon>Actinomycetes</taxon>
        <taxon>Bifidobacteriales</taxon>
        <taxon>Bifidobacteriaceae</taxon>
        <taxon>Bifidobacterium</taxon>
    </lineage>
</organism>
<dbReference type="AlphaFoldDB" id="A0A5N6S9P3"/>
<evidence type="ECO:0000313" key="1">
    <source>
        <dbReference type="EMBL" id="KAE8126942.1"/>
    </source>
</evidence>
<reference evidence="1 2" key="1">
    <citation type="submission" date="2018-04" db="EMBL/GenBank/DDBJ databases">
        <authorList>
            <person name="Eckel V.P."/>
            <person name="Vogel R.F."/>
        </authorList>
    </citation>
    <scope>NUCLEOTIDE SEQUENCE [LARGE SCALE GENOMIC DNA]</scope>
    <source>
        <strain evidence="2">TMW 2.1764</strain>
    </source>
</reference>
<proteinExistence type="predicted"/>
<sequence length="78" mass="8258">MGELESKGSKRIENAAANLSNMPTSNIRMSILLVSIIRSCIVFTGCNEQNLIVKSANDMFREAFHGAAVGAAAVRSGS</sequence>
<evidence type="ECO:0000313" key="2">
    <source>
        <dbReference type="Proteomes" id="UP000325415"/>
    </source>
</evidence>
<accession>A0A5N6S9P3</accession>
<dbReference type="EMBL" id="QDAG01000010">
    <property type="protein sequence ID" value="KAE8126942.1"/>
    <property type="molecule type" value="Genomic_DNA"/>
</dbReference>
<gene>
    <name evidence="1" type="ORF">DDE84_09790</name>
</gene>
<keyword evidence="2" id="KW-1185">Reference proteome</keyword>
<protein>
    <submittedName>
        <fullName evidence="1">Uncharacterized protein</fullName>
    </submittedName>
</protein>
<dbReference type="Proteomes" id="UP000325415">
    <property type="component" value="Unassembled WGS sequence"/>
</dbReference>